<feature type="non-terminal residue" evidence="2">
    <location>
        <position position="131"/>
    </location>
</feature>
<dbReference type="OrthoDB" id="432234at2759"/>
<sequence>MLTDRRFQEHYSFLFTAFNIFQRREILLRTSMKVKRSSFDTFAANLAEISPETVHRVTERVSRGDTNTANTDAERQVLRLLKEVNVITTHVPGSASSRKAMRNEIRALQIDQGLPSFFITINPADVYNPVV</sequence>
<reference evidence="2 3" key="1">
    <citation type="journal article" date="2019" name="Nat. Ecol. Evol.">
        <title>Megaphylogeny resolves global patterns of mushroom evolution.</title>
        <authorList>
            <person name="Varga T."/>
            <person name="Krizsan K."/>
            <person name="Foldi C."/>
            <person name="Dima B."/>
            <person name="Sanchez-Garcia M."/>
            <person name="Sanchez-Ramirez S."/>
            <person name="Szollosi G.J."/>
            <person name="Szarkandi J.G."/>
            <person name="Papp V."/>
            <person name="Albert L."/>
            <person name="Andreopoulos W."/>
            <person name="Angelini C."/>
            <person name="Antonin V."/>
            <person name="Barry K.W."/>
            <person name="Bougher N.L."/>
            <person name="Buchanan P."/>
            <person name="Buyck B."/>
            <person name="Bense V."/>
            <person name="Catcheside P."/>
            <person name="Chovatia M."/>
            <person name="Cooper J."/>
            <person name="Damon W."/>
            <person name="Desjardin D."/>
            <person name="Finy P."/>
            <person name="Geml J."/>
            <person name="Haridas S."/>
            <person name="Hughes K."/>
            <person name="Justo A."/>
            <person name="Karasinski D."/>
            <person name="Kautmanova I."/>
            <person name="Kiss B."/>
            <person name="Kocsube S."/>
            <person name="Kotiranta H."/>
            <person name="LaButti K.M."/>
            <person name="Lechner B.E."/>
            <person name="Liimatainen K."/>
            <person name="Lipzen A."/>
            <person name="Lukacs Z."/>
            <person name="Mihaltcheva S."/>
            <person name="Morgado L.N."/>
            <person name="Niskanen T."/>
            <person name="Noordeloos M.E."/>
            <person name="Ohm R.A."/>
            <person name="Ortiz-Santana B."/>
            <person name="Ovrebo C."/>
            <person name="Racz N."/>
            <person name="Riley R."/>
            <person name="Savchenko A."/>
            <person name="Shiryaev A."/>
            <person name="Soop K."/>
            <person name="Spirin V."/>
            <person name="Szebenyi C."/>
            <person name="Tomsovsky M."/>
            <person name="Tulloss R.E."/>
            <person name="Uehling J."/>
            <person name="Grigoriev I.V."/>
            <person name="Vagvolgyi C."/>
            <person name="Papp T."/>
            <person name="Martin F.M."/>
            <person name="Miettinen O."/>
            <person name="Hibbett D.S."/>
            <person name="Nagy L.G."/>
        </authorList>
    </citation>
    <scope>NUCLEOTIDE SEQUENCE [LARGE SCALE GENOMIC DNA]</scope>
    <source>
        <strain evidence="2 3">CBS 962.96</strain>
    </source>
</reference>
<keyword evidence="3" id="KW-1185">Reference proteome</keyword>
<dbReference type="Proteomes" id="UP000297245">
    <property type="component" value="Unassembled WGS sequence"/>
</dbReference>
<evidence type="ECO:0000313" key="2">
    <source>
        <dbReference type="EMBL" id="THU77748.1"/>
    </source>
</evidence>
<evidence type="ECO:0000259" key="1">
    <source>
        <dbReference type="Pfam" id="PF14214"/>
    </source>
</evidence>
<dbReference type="AlphaFoldDB" id="A0A4S8KQX3"/>
<proteinExistence type="predicted"/>
<name>A0A4S8KQX3_DENBC</name>
<feature type="domain" description="Helitron helicase-like" evidence="1">
    <location>
        <begin position="2"/>
        <end position="130"/>
    </location>
</feature>
<dbReference type="EMBL" id="ML180350">
    <property type="protein sequence ID" value="THU77748.1"/>
    <property type="molecule type" value="Genomic_DNA"/>
</dbReference>
<accession>A0A4S8KQX3</accession>
<gene>
    <name evidence="2" type="ORF">K435DRAFT_701724</name>
</gene>
<protein>
    <recommendedName>
        <fullName evidence="1">Helitron helicase-like domain-containing protein</fullName>
    </recommendedName>
</protein>
<evidence type="ECO:0000313" key="3">
    <source>
        <dbReference type="Proteomes" id="UP000297245"/>
    </source>
</evidence>
<dbReference type="Pfam" id="PF14214">
    <property type="entry name" value="Helitron_like_N"/>
    <property type="match status" value="1"/>
</dbReference>
<dbReference type="InterPro" id="IPR025476">
    <property type="entry name" value="Helitron_helicase-like"/>
</dbReference>
<organism evidence="2 3">
    <name type="scientific">Dendrothele bispora (strain CBS 962.96)</name>
    <dbReference type="NCBI Taxonomy" id="1314807"/>
    <lineage>
        <taxon>Eukaryota</taxon>
        <taxon>Fungi</taxon>
        <taxon>Dikarya</taxon>
        <taxon>Basidiomycota</taxon>
        <taxon>Agaricomycotina</taxon>
        <taxon>Agaricomycetes</taxon>
        <taxon>Agaricomycetidae</taxon>
        <taxon>Agaricales</taxon>
        <taxon>Agaricales incertae sedis</taxon>
        <taxon>Dendrothele</taxon>
    </lineage>
</organism>